<evidence type="ECO:0000256" key="15">
    <source>
        <dbReference type="HAMAP-Rule" id="MF_00103"/>
    </source>
</evidence>
<dbReference type="SUPFAM" id="SSF81624">
    <property type="entry name" value="N-terminal domain of MutM-like DNA repair proteins"/>
    <property type="match status" value="1"/>
</dbReference>
<feature type="binding site" evidence="15">
    <location>
        <position position="112"/>
    </location>
    <ligand>
        <name>DNA</name>
        <dbReference type="ChEBI" id="CHEBI:16991"/>
    </ligand>
</feature>
<keyword evidence="8 15" id="KW-0862">Zinc</keyword>
<gene>
    <name evidence="15 18" type="primary">mutM</name>
    <name evidence="15" type="synonym">fpg</name>
    <name evidence="18" type="ORF">FHP05_11905</name>
</gene>
<accession>A0A5C8NKX2</accession>
<dbReference type="GO" id="GO:0140078">
    <property type="term" value="F:class I DNA-(apurinic or apyrimidinic site) endonuclease activity"/>
    <property type="evidence" value="ECO:0007669"/>
    <property type="project" value="UniProtKB-EC"/>
</dbReference>
<dbReference type="SMART" id="SM00898">
    <property type="entry name" value="Fapy_DNA_glyco"/>
    <property type="match status" value="1"/>
</dbReference>
<evidence type="ECO:0000256" key="7">
    <source>
        <dbReference type="ARBA" id="ARBA00022801"/>
    </source>
</evidence>
<evidence type="ECO:0000256" key="8">
    <source>
        <dbReference type="ARBA" id="ARBA00022833"/>
    </source>
</evidence>
<keyword evidence="9 15" id="KW-0238">DNA-binding</keyword>
<dbReference type="GO" id="GO:0006284">
    <property type="term" value="P:base-excision repair"/>
    <property type="evidence" value="ECO:0007669"/>
    <property type="project" value="InterPro"/>
</dbReference>
<evidence type="ECO:0000256" key="11">
    <source>
        <dbReference type="ARBA" id="ARBA00023239"/>
    </source>
</evidence>
<keyword evidence="12 15" id="KW-0511">Multifunctional enzyme</keyword>
<evidence type="ECO:0000256" key="5">
    <source>
        <dbReference type="ARBA" id="ARBA00022763"/>
    </source>
</evidence>
<dbReference type="NCBIfam" id="TIGR00577">
    <property type="entry name" value="fpg"/>
    <property type="match status" value="1"/>
</dbReference>
<feature type="domain" description="Formamidopyrimidine-DNA glycosylase catalytic" evidence="17">
    <location>
        <begin position="2"/>
        <end position="115"/>
    </location>
</feature>
<dbReference type="Pfam" id="PF06827">
    <property type="entry name" value="zf-FPG_IleRS"/>
    <property type="match status" value="1"/>
</dbReference>
<evidence type="ECO:0000256" key="13">
    <source>
        <dbReference type="ARBA" id="ARBA00023295"/>
    </source>
</evidence>
<dbReference type="GO" id="GO:0008270">
    <property type="term" value="F:zinc ion binding"/>
    <property type="evidence" value="ECO:0007669"/>
    <property type="project" value="UniProtKB-UniRule"/>
</dbReference>
<dbReference type="FunFam" id="3.20.190.10:FF:000001">
    <property type="entry name" value="Formamidopyrimidine-DNA glycosylase"/>
    <property type="match status" value="1"/>
</dbReference>
<feature type="active site" description="Proton donor" evidence="15">
    <location>
        <position position="3"/>
    </location>
</feature>
<protein>
    <recommendedName>
        <fullName evidence="15">Formamidopyrimidine-DNA glycosylase</fullName>
        <shortName evidence="15">Fapy-DNA glycosylase</shortName>
        <ecNumber evidence="15">3.2.2.23</ecNumber>
    </recommendedName>
    <alternativeName>
        <fullName evidence="15">DNA-(apurinic or apyrimidinic site) lyase MutM</fullName>
        <shortName evidence="15">AP lyase MutM</shortName>
        <ecNumber evidence="15">4.2.99.18</ecNumber>
    </alternativeName>
</protein>
<evidence type="ECO:0000259" key="17">
    <source>
        <dbReference type="PROSITE" id="PS51068"/>
    </source>
</evidence>
<evidence type="ECO:0000259" key="16">
    <source>
        <dbReference type="PROSITE" id="PS51066"/>
    </source>
</evidence>
<organism evidence="18 19">
    <name type="scientific">Cerasibacillus terrae</name>
    <dbReference type="NCBI Taxonomy" id="2498845"/>
    <lineage>
        <taxon>Bacteria</taxon>
        <taxon>Bacillati</taxon>
        <taxon>Bacillota</taxon>
        <taxon>Bacilli</taxon>
        <taxon>Bacillales</taxon>
        <taxon>Bacillaceae</taxon>
        <taxon>Cerasibacillus</taxon>
    </lineage>
</organism>
<feature type="active site" description="Schiff-base intermediate with DNA" evidence="15">
    <location>
        <position position="2"/>
    </location>
</feature>
<feature type="domain" description="FPG-type" evidence="16">
    <location>
        <begin position="240"/>
        <end position="274"/>
    </location>
</feature>
<keyword evidence="5 15" id="KW-0227">DNA damage</keyword>
<evidence type="ECO:0000256" key="14">
    <source>
        <dbReference type="ARBA" id="ARBA00044632"/>
    </source>
</evidence>
<dbReference type="NCBIfam" id="NF002211">
    <property type="entry name" value="PRK01103.1"/>
    <property type="match status" value="1"/>
</dbReference>
<feature type="binding site" evidence="15">
    <location>
        <position position="93"/>
    </location>
    <ligand>
        <name>DNA</name>
        <dbReference type="ChEBI" id="CHEBI:16991"/>
    </ligand>
</feature>
<dbReference type="InterPro" id="IPR035937">
    <property type="entry name" value="FPG_N"/>
</dbReference>
<dbReference type="InterPro" id="IPR000214">
    <property type="entry name" value="Znf_DNA_glyclase/AP_lyase"/>
</dbReference>
<dbReference type="PROSITE" id="PS51066">
    <property type="entry name" value="ZF_FPG_2"/>
    <property type="match status" value="1"/>
</dbReference>
<dbReference type="GO" id="GO:0003690">
    <property type="term" value="F:double-stranded DNA binding"/>
    <property type="evidence" value="ECO:0007669"/>
    <property type="project" value="UniProtKB-ARBA"/>
</dbReference>
<keyword evidence="10 15" id="KW-0234">DNA repair</keyword>
<feature type="active site" description="Proton donor; for delta-elimination activity" evidence="15">
    <location>
        <position position="264"/>
    </location>
</feature>
<dbReference type="PROSITE" id="PS01242">
    <property type="entry name" value="ZF_FPG_1"/>
    <property type="match status" value="1"/>
</dbReference>
<dbReference type="FunFam" id="1.10.8.50:FF:000003">
    <property type="entry name" value="Formamidopyrimidine-DNA glycosylase"/>
    <property type="match status" value="1"/>
</dbReference>
<dbReference type="OrthoDB" id="9800855at2"/>
<evidence type="ECO:0000256" key="10">
    <source>
        <dbReference type="ARBA" id="ARBA00023204"/>
    </source>
</evidence>
<dbReference type="InterPro" id="IPR010663">
    <property type="entry name" value="Znf_FPG/IleRS"/>
</dbReference>
<proteinExistence type="inferred from homology"/>
<dbReference type="HAMAP" id="MF_00103">
    <property type="entry name" value="Fapy_DNA_glycosyl"/>
    <property type="match status" value="1"/>
</dbReference>
<evidence type="ECO:0000313" key="19">
    <source>
        <dbReference type="Proteomes" id="UP000321574"/>
    </source>
</evidence>
<dbReference type="EMBL" id="VDUW01000009">
    <property type="protein sequence ID" value="TXL62504.1"/>
    <property type="molecule type" value="Genomic_DNA"/>
</dbReference>
<dbReference type="Pfam" id="PF06831">
    <property type="entry name" value="H2TH"/>
    <property type="match status" value="1"/>
</dbReference>
<feature type="active site" description="Proton donor; for beta-elimination activity" evidence="15">
    <location>
        <position position="60"/>
    </location>
</feature>
<comment type="caution">
    <text evidence="15">Lacks conserved residue(s) required for the propagation of feature annotation.</text>
</comment>
<keyword evidence="19" id="KW-1185">Reference proteome</keyword>
<dbReference type="CDD" id="cd08966">
    <property type="entry name" value="EcFpg-like_N"/>
    <property type="match status" value="1"/>
</dbReference>
<dbReference type="InterPro" id="IPR012319">
    <property type="entry name" value="FPG_cat"/>
</dbReference>
<keyword evidence="6 15" id="KW-0863">Zinc-finger</keyword>
<dbReference type="PANTHER" id="PTHR22993">
    <property type="entry name" value="FORMAMIDOPYRIMIDINE-DNA GLYCOSYLASE"/>
    <property type="match status" value="1"/>
</dbReference>
<dbReference type="SUPFAM" id="SSF57716">
    <property type="entry name" value="Glucocorticoid receptor-like (DNA-binding domain)"/>
    <property type="match status" value="1"/>
</dbReference>
<dbReference type="EC" id="4.2.99.18" evidence="15"/>
<evidence type="ECO:0000256" key="1">
    <source>
        <dbReference type="ARBA" id="ARBA00001668"/>
    </source>
</evidence>
<dbReference type="InterPro" id="IPR015886">
    <property type="entry name" value="H2TH_FPG"/>
</dbReference>
<keyword evidence="11 15" id="KW-0456">Lyase</keyword>
<evidence type="ECO:0000256" key="2">
    <source>
        <dbReference type="ARBA" id="ARBA00009409"/>
    </source>
</evidence>
<dbReference type="Pfam" id="PF01149">
    <property type="entry name" value="Fapy_DNA_glyco"/>
    <property type="match status" value="1"/>
</dbReference>
<sequence length="283" mass="32607">MPELPEVETIKNTLKRFVVGKTIKEVTVHWPNIIKVPDDIQQFKTLLNGETIHDIHRKGKFLLFELDEYILVSHLRMEGKYNVYDCAKPVKKHTHVIFTFTNNEELRYNDVRKFGTMHLIPKGKELEQKPLNQLGPDPFEAAFTLDYFYEKLQKTTRVIKAVLLDQTVLAGLGNIYVDETLFKAKVHPLKQANKLTKKEAEAIRKEAISILREAVHLGGTTIRSYVNSQGDMGMFQQELYVYGQENKPCKICGTEIEKMKVSGRGTHICPNCQCENRVNEKED</sequence>
<dbReference type="GO" id="GO:0034039">
    <property type="term" value="F:8-oxo-7,8-dihydroguanine DNA N-glycosylase activity"/>
    <property type="evidence" value="ECO:0007669"/>
    <property type="project" value="TreeGrafter"/>
</dbReference>
<evidence type="ECO:0000256" key="9">
    <source>
        <dbReference type="ARBA" id="ARBA00023125"/>
    </source>
</evidence>
<keyword evidence="4 15" id="KW-0479">Metal-binding</keyword>
<comment type="caution">
    <text evidence="18">The sequence shown here is derived from an EMBL/GenBank/DDBJ whole genome shotgun (WGS) entry which is preliminary data.</text>
</comment>
<dbReference type="PROSITE" id="PS51068">
    <property type="entry name" value="FPG_CAT"/>
    <property type="match status" value="1"/>
</dbReference>
<dbReference type="SMART" id="SM01232">
    <property type="entry name" value="H2TH"/>
    <property type="match status" value="1"/>
</dbReference>
<comment type="catalytic activity">
    <reaction evidence="1 15">
        <text>Hydrolysis of DNA containing ring-opened 7-methylguanine residues, releasing 2,6-diamino-4-hydroxy-5-(N-methyl)formamidopyrimidine.</text>
        <dbReference type="EC" id="3.2.2.23"/>
    </reaction>
</comment>
<evidence type="ECO:0000256" key="12">
    <source>
        <dbReference type="ARBA" id="ARBA00023268"/>
    </source>
</evidence>
<dbReference type="Gene3D" id="1.10.8.50">
    <property type="match status" value="1"/>
</dbReference>
<dbReference type="EC" id="3.2.2.23" evidence="15"/>
<name>A0A5C8NKX2_9BACI</name>
<comment type="catalytic activity">
    <reaction evidence="14 15">
        <text>2'-deoxyribonucleotide-(2'-deoxyribose 5'-phosphate)-2'-deoxyribonucleotide-DNA = a 3'-end 2'-deoxyribonucleotide-(2,3-dehydro-2,3-deoxyribose 5'-phosphate)-DNA + a 5'-end 5'-phospho-2'-deoxyribonucleoside-DNA + H(+)</text>
        <dbReference type="Rhea" id="RHEA:66592"/>
        <dbReference type="Rhea" id="RHEA-COMP:13180"/>
        <dbReference type="Rhea" id="RHEA-COMP:16897"/>
        <dbReference type="Rhea" id="RHEA-COMP:17067"/>
        <dbReference type="ChEBI" id="CHEBI:15378"/>
        <dbReference type="ChEBI" id="CHEBI:136412"/>
        <dbReference type="ChEBI" id="CHEBI:157695"/>
        <dbReference type="ChEBI" id="CHEBI:167181"/>
        <dbReference type="EC" id="4.2.99.18"/>
    </reaction>
</comment>
<evidence type="ECO:0000256" key="6">
    <source>
        <dbReference type="ARBA" id="ARBA00022771"/>
    </source>
</evidence>
<comment type="function">
    <text evidence="15">Involved in base excision repair of DNA damaged by oxidation or by mutagenic agents. Acts as DNA glycosylase that recognizes and removes damaged bases. Has a preference for oxidized purines, such as 7,8-dihydro-8-oxoguanine (8-oxoG). Has AP (apurinic/apyrimidinic) lyase activity and introduces nicks in the DNA strand. Cleaves the DNA backbone by beta-delta elimination to generate a single-strand break at the site of the removed base with both 3'- and 5'-phosphates.</text>
</comment>
<evidence type="ECO:0000256" key="3">
    <source>
        <dbReference type="ARBA" id="ARBA00011245"/>
    </source>
</evidence>
<dbReference type="InterPro" id="IPR010979">
    <property type="entry name" value="Ribosomal_uS13-like_H2TH"/>
</dbReference>
<dbReference type="Gene3D" id="3.20.190.10">
    <property type="entry name" value="MutM-like, N-terminal"/>
    <property type="match status" value="1"/>
</dbReference>
<comment type="subunit">
    <text evidence="3 15">Monomer.</text>
</comment>
<keyword evidence="13 15" id="KW-0326">Glycosidase</keyword>
<evidence type="ECO:0000313" key="18">
    <source>
        <dbReference type="EMBL" id="TXL62504.1"/>
    </source>
</evidence>
<comment type="similarity">
    <text evidence="2 15">Belongs to the FPG family.</text>
</comment>
<dbReference type="InterPro" id="IPR015887">
    <property type="entry name" value="DNA_glyclase_Znf_dom_DNA_BS"/>
</dbReference>
<dbReference type="InterPro" id="IPR020629">
    <property type="entry name" value="FPG_Glyclase"/>
</dbReference>
<dbReference type="GO" id="GO:0003684">
    <property type="term" value="F:damaged DNA binding"/>
    <property type="evidence" value="ECO:0007669"/>
    <property type="project" value="InterPro"/>
</dbReference>
<dbReference type="RefSeq" id="WP_147668529.1">
    <property type="nucleotide sequence ID" value="NZ_VDUW01000009.1"/>
</dbReference>
<keyword evidence="7 15" id="KW-0378">Hydrolase</keyword>
<dbReference type="AlphaFoldDB" id="A0A5C8NKX2"/>
<comment type="cofactor">
    <cofactor evidence="15">
        <name>Zn(2+)</name>
        <dbReference type="ChEBI" id="CHEBI:29105"/>
    </cofactor>
    <text evidence="15">Binds 1 zinc ion per subunit.</text>
</comment>
<dbReference type="Proteomes" id="UP000321574">
    <property type="component" value="Unassembled WGS sequence"/>
</dbReference>
<reference evidence="18 19" key="1">
    <citation type="submission" date="2019-06" db="EMBL/GenBank/DDBJ databases">
        <title>Cerasibacillus sp. nov., isolated from maize field.</title>
        <authorList>
            <person name="Lin S.-Y."/>
            <person name="Tsai C.-F."/>
            <person name="Young C.-C."/>
        </authorList>
    </citation>
    <scope>NUCLEOTIDE SEQUENCE [LARGE SCALE GENOMIC DNA]</scope>
    <source>
        <strain evidence="18 19">CC-CFT480</strain>
    </source>
</reference>
<evidence type="ECO:0000256" key="4">
    <source>
        <dbReference type="ARBA" id="ARBA00022723"/>
    </source>
</evidence>
<dbReference type="SUPFAM" id="SSF46946">
    <property type="entry name" value="S13-like H2TH domain"/>
    <property type="match status" value="1"/>
</dbReference>
<dbReference type="PANTHER" id="PTHR22993:SF9">
    <property type="entry name" value="FORMAMIDOPYRIMIDINE-DNA GLYCOSYLASE"/>
    <property type="match status" value="1"/>
</dbReference>